<accession>A0A915DAS0</accession>
<dbReference type="Proteomes" id="UP000887574">
    <property type="component" value="Unplaced"/>
</dbReference>
<dbReference type="WBParaSite" id="jg17667">
    <property type="protein sequence ID" value="jg17667"/>
    <property type="gene ID" value="jg17667"/>
</dbReference>
<protein>
    <submittedName>
        <fullName evidence="2">Uncharacterized protein</fullName>
    </submittedName>
</protein>
<organism evidence="1 2">
    <name type="scientific">Ditylenchus dipsaci</name>
    <dbReference type="NCBI Taxonomy" id="166011"/>
    <lineage>
        <taxon>Eukaryota</taxon>
        <taxon>Metazoa</taxon>
        <taxon>Ecdysozoa</taxon>
        <taxon>Nematoda</taxon>
        <taxon>Chromadorea</taxon>
        <taxon>Rhabditida</taxon>
        <taxon>Tylenchina</taxon>
        <taxon>Tylenchomorpha</taxon>
        <taxon>Sphaerularioidea</taxon>
        <taxon>Anguinidae</taxon>
        <taxon>Anguininae</taxon>
        <taxon>Ditylenchus</taxon>
    </lineage>
</organism>
<evidence type="ECO:0000313" key="2">
    <source>
        <dbReference type="WBParaSite" id="jg17667"/>
    </source>
</evidence>
<evidence type="ECO:0000313" key="1">
    <source>
        <dbReference type="Proteomes" id="UP000887574"/>
    </source>
</evidence>
<proteinExistence type="predicted"/>
<sequence length="410" mass="46357">MTTSKKAPLFSHSLHSPLLSEERNICLKNKGLFSSSLSLIIKVAMRLLLGALLLLIAGIKCGKYEDAKELEAQRFVNFEVSFAKRLAPFGELFASALQVGLEEDLLGDLLTLTTGIDDNVKDLTRQQEYIFHSTIFQDLKRDYELHVAKPIGFFLRQIGFMSERRMNVSQAVIDGFTHECTTANSPLEIAIVRAATDSKKCGKPIMHNSSDQLFDLFHSTSFHDYTPLKAEEEHLFNQYFALLSFWLANRPAKLFSLKSFGVNHKKKKTKLALLEFLMEKFGIDKTGTAETECLPKAAFLAHRYKRDSIQHIADLLMEHVTALEYATVFCANISNYNDPDGANAYVRKVGKELEPVQVFIANWFEALLESTWPKKESFLIRDAINDFSKAPTCQSPIRPTMNCCSMCITK</sequence>
<reference evidence="2" key="1">
    <citation type="submission" date="2022-11" db="UniProtKB">
        <authorList>
            <consortium name="WormBaseParasite"/>
        </authorList>
    </citation>
    <scope>IDENTIFICATION</scope>
</reference>
<dbReference type="AlphaFoldDB" id="A0A915DAS0"/>
<name>A0A915DAS0_9BILA</name>
<keyword evidence="1" id="KW-1185">Reference proteome</keyword>